<evidence type="ECO:0000256" key="2">
    <source>
        <dbReference type="RuleBase" id="RU366037"/>
    </source>
</evidence>
<dbReference type="GO" id="GO:0031267">
    <property type="term" value="F:small GTPase binding"/>
    <property type="evidence" value="ECO:0007669"/>
    <property type="project" value="InterPro"/>
</dbReference>
<dbReference type="GO" id="GO:0005643">
    <property type="term" value="C:nuclear pore"/>
    <property type="evidence" value="ECO:0007669"/>
    <property type="project" value="TreeGrafter"/>
</dbReference>
<evidence type="ECO:0000313" key="4">
    <source>
        <dbReference type="EMBL" id="SAL95082.1"/>
    </source>
</evidence>
<keyword evidence="2" id="KW-0694">RNA-binding</keyword>
<dbReference type="SUPFAM" id="SSF48371">
    <property type="entry name" value="ARM repeat"/>
    <property type="match status" value="1"/>
</dbReference>
<dbReference type="InterPro" id="IPR011989">
    <property type="entry name" value="ARM-like"/>
</dbReference>
<proteinExistence type="inferred from homology"/>
<organism evidence="4">
    <name type="scientific">Absidia glauca</name>
    <name type="common">Pin mould</name>
    <dbReference type="NCBI Taxonomy" id="4829"/>
    <lineage>
        <taxon>Eukaryota</taxon>
        <taxon>Fungi</taxon>
        <taxon>Fungi incertae sedis</taxon>
        <taxon>Mucoromycota</taxon>
        <taxon>Mucoromycotina</taxon>
        <taxon>Mucoromycetes</taxon>
        <taxon>Mucorales</taxon>
        <taxon>Cunninghamellaceae</taxon>
        <taxon>Absidia</taxon>
    </lineage>
</organism>
<dbReference type="InterPro" id="IPR045546">
    <property type="entry name" value="Exportin-T_C"/>
</dbReference>
<reference evidence="4" key="1">
    <citation type="submission" date="2016-04" db="EMBL/GenBank/DDBJ databases">
        <authorList>
            <person name="Evans L.H."/>
            <person name="Alamgir A."/>
            <person name="Owens N."/>
            <person name="Weber N.D."/>
            <person name="Virtaneva K."/>
            <person name="Barbian K."/>
            <person name="Babar A."/>
            <person name="Rosenke K."/>
        </authorList>
    </citation>
    <scope>NUCLEOTIDE SEQUENCE [LARGE SCALE GENOMIC DNA]</scope>
    <source>
        <strain evidence="4">CBS 101.48</strain>
    </source>
</reference>
<dbReference type="Pfam" id="PF19282">
    <property type="entry name" value="Exportin-T"/>
    <property type="match status" value="1"/>
</dbReference>
<keyword evidence="2" id="KW-0813">Transport</keyword>
<evidence type="ECO:0000259" key="3">
    <source>
        <dbReference type="Pfam" id="PF19282"/>
    </source>
</evidence>
<comment type="function">
    <text evidence="2">tRNA nucleus export receptor which facilitates tRNA translocation across the nuclear pore complex.</text>
</comment>
<dbReference type="Proteomes" id="UP000078561">
    <property type="component" value="Unassembled WGS sequence"/>
</dbReference>
<sequence length="549" mass="62118">METINRFKSGADLDWREVELCLHVLYTYGEALPKASMLFVNANEAGVLTPLGELVQSMVTSNISAYSHPSVPLQFFENLSRYYQFFECRPDCLPQALEAFVDVRGIHHPLKQVRSRCWCLFNRFVKNLKPKMIPYVETVLSSLGDLLTVQAELPVLTSTSDGMPLPAASLFDNQLYLFETVGMLISFDHLEPSKQTEYLKMALQPLVDGIQNTMAQGYNGEDELYMIQLHHYIVAIGSIAKGKVVVGNVLENGATCDQSWAAVFVGATEIILSVLRTYNQVQLIRDSARFSFSRFITCLGSEILPYLPNLINELLTDCQITELVDFLPFVGMVAHKYRPVIRNVMDELLLPLVKRVFDFLNTTPSGTDEAILLLELRKSYLTFIISLFNAEMESILVSERNINHLNTILQTILHFSKDNSDPNTQKTAFGVFLKFVTSFASSSQQPTMAPGFDQFAYNELVPATFSVPMNNSFNVADGQTMLVFGEITGIQKMLYTKQGNEYIEYMLNVFFPSIQCPRETAERYCQAIQQCDAKQFKKYYQSFITEAKS</sequence>
<dbReference type="InterPro" id="IPR016024">
    <property type="entry name" value="ARM-type_fold"/>
</dbReference>
<evidence type="ECO:0000256" key="1">
    <source>
        <dbReference type="ARBA" id="ARBA00009466"/>
    </source>
</evidence>
<dbReference type="FunCoup" id="A0A163ISM8">
    <property type="interactions" value="931"/>
</dbReference>
<keyword evidence="2" id="KW-0963">Cytoplasm</keyword>
<dbReference type="PANTHER" id="PTHR15952:SF11">
    <property type="entry name" value="EXPORTIN-T"/>
    <property type="match status" value="1"/>
</dbReference>
<dbReference type="Gene3D" id="1.25.10.10">
    <property type="entry name" value="Leucine-rich Repeat Variant"/>
    <property type="match status" value="1"/>
</dbReference>
<dbReference type="EMBL" id="LT550136">
    <property type="protein sequence ID" value="SAL95082.1"/>
    <property type="molecule type" value="Genomic_DNA"/>
</dbReference>
<dbReference type="AlphaFoldDB" id="A0A163ISM8"/>
<dbReference type="GO" id="GO:0005737">
    <property type="term" value="C:cytoplasm"/>
    <property type="evidence" value="ECO:0007669"/>
    <property type="project" value="UniProtKB-SubCell"/>
</dbReference>
<dbReference type="GO" id="GO:0000049">
    <property type="term" value="F:tRNA binding"/>
    <property type="evidence" value="ECO:0007669"/>
    <property type="project" value="UniProtKB-UniRule"/>
</dbReference>
<name>A0A163ISM8_ABSGL</name>
<dbReference type="OrthoDB" id="26399at2759"/>
<keyword evidence="2" id="KW-0820">tRNA-binding</keyword>
<keyword evidence="5" id="KW-1185">Reference proteome</keyword>
<keyword evidence="2" id="KW-0539">Nucleus</keyword>
<comment type="similarity">
    <text evidence="1 2">Belongs to the exportin family.</text>
</comment>
<dbReference type="InterPro" id="IPR040017">
    <property type="entry name" value="XPOT"/>
</dbReference>
<comment type="subcellular location">
    <subcellularLocation>
        <location evidence="2">Nucleus</location>
    </subcellularLocation>
    <subcellularLocation>
        <location evidence="2">Cytoplasm</location>
    </subcellularLocation>
    <text evidence="2">Shuttles between the nucleus and the cytoplasm.</text>
</comment>
<dbReference type="PANTHER" id="PTHR15952">
    <property type="entry name" value="EXPORTIN-T/LOS1"/>
    <property type="match status" value="1"/>
</dbReference>
<dbReference type="STRING" id="4829.A0A163ISM8"/>
<gene>
    <name evidence="4" type="primary">ABSGL_00381.1 scaffold 492</name>
</gene>
<dbReference type="InParanoid" id="A0A163ISM8"/>
<protein>
    <recommendedName>
        <fullName evidence="2">Exportin-T</fullName>
    </recommendedName>
    <alternativeName>
        <fullName evidence="2">Exportin(tRNA)</fullName>
    </alternativeName>
    <alternativeName>
        <fullName evidence="2">tRNA exportin</fullName>
    </alternativeName>
</protein>
<dbReference type="GO" id="GO:0071528">
    <property type="term" value="P:tRNA re-export from nucleus"/>
    <property type="evidence" value="ECO:0007669"/>
    <property type="project" value="UniProtKB-UniRule"/>
</dbReference>
<dbReference type="GO" id="GO:0016363">
    <property type="term" value="C:nuclear matrix"/>
    <property type="evidence" value="ECO:0007669"/>
    <property type="project" value="TreeGrafter"/>
</dbReference>
<evidence type="ECO:0000313" key="5">
    <source>
        <dbReference type="Proteomes" id="UP000078561"/>
    </source>
</evidence>
<feature type="domain" description="Exportin-T C-terminal" evidence="3">
    <location>
        <begin position="2"/>
        <end position="547"/>
    </location>
</feature>
<accession>A0A163ISM8</accession>